<evidence type="ECO:0000256" key="3">
    <source>
        <dbReference type="ARBA" id="ARBA00022801"/>
    </source>
</evidence>
<keyword evidence="3" id="KW-0378">Hydrolase</keyword>
<keyword evidence="8" id="KW-1185">Reference proteome</keyword>
<sequence>MNRVCLLKPMKAEHKTIHLHPGLNIIGRQRETGIRDEKCSKKQVELNVDMDKCNIKLKILGVNPCGINGLMCLQNTECDMRHGDVLEVVYGRHAFEVQFKPPLDNGELVTTAPKDASIQKNEKEIVDQFLDVWSEVENGKMLIFTSKGVRGSSKIASYDMDGTIIRTKSGNVFPKTCDDWMLNYPEVPKKLKSLWQDGFKICFFTNQGGIAKGKTNLNEFKQKIKQIVTRLQVPVQVFIAISDGYYRKPLPGMWEHLEKYQNNHINIDKEKSFFVGDAAGRPEVGKGKTKRRKDHSLADRLFAYNIGLTFYTPEEHFFNIKKEEWIKQDFDPTKDFDELSLLEPTDTKLPSDECELIIMVGLPGSGKSNFCQQNLVPLGYTVANADTVGSIQACVKICEKALTSGISCVVDNTNVDVDSRKKFIAIAKKLNVQCRCFYMNISLAQVKHHLTFRQLTDTKHSKVSEMILNMMKKKYTQPQLDEGFTEIVKVNIKPTFKRDDWKRLYRLYLVEK</sequence>
<dbReference type="InterPro" id="IPR027417">
    <property type="entry name" value="P-loop_NTPase"/>
</dbReference>
<evidence type="ECO:0000259" key="6">
    <source>
        <dbReference type="Pfam" id="PF17913"/>
    </source>
</evidence>
<keyword evidence="5" id="KW-0539">Nucleus</keyword>
<evidence type="ECO:0000313" key="7">
    <source>
        <dbReference type="EnsemblMetazoa" id="SCAU012540-PA"/>
    </source>
</evidence>
<dbReference type="PANTHER" id="PTHR12083">
    <property type="entry name" value="BIFUNCTIONAL POLYNUCLEOTIDE PHOSPHATASE/KINASE"/>
    <property type="match status" value="1"/>
</dbReference>
<dbReference type="SUPFAM" id="SSF49879">
    <property type="entry name" value="SMAD/FHA domain"/>
    <property type="match status" value="1"/>
</dbReference>
<dbReference type="AlphaFoldDB" id="A0A1I8PZS2"/>
<dbReference type="OrthoDB" id="19045at2759"/>
<dbReference type="Proteomes" id="UP000095300">
    <property type="component" value="Unassembled WGS sequence"/>
</dbReference>
<dbReference type="PANTHER" id="PTHR12083:SF9">
    <property type="entry name" value="BIFUNCTIONAL POLYNUCLEOTIDE PHOSPHATASE_KINASE"/>
    <property type="match status" value="1"/>
</dbReference>
<dbReference type="Pfam" id="PF08645">
    <property type="entry name" value="PNK3P"/>
    <property type="match status" value="1"/>
</dbReference>
<accession>A0A1I8PZS2</accession>
<dbReference type="CDD" id="cd01625">
    <property type="entry name" value="HAD_PNP"/>
    <property type="match status" value="1"/>
</dbReference>
<keyword evidence="2" id="KW-0227">DNA damage</keyword>
<dbReference type="InterPro" id="IPR006550">
    <property type="entry name" value="PNKP"/>
</dbReference>
<dbReference type="InterPro" id="IPR006549">
    <property type="entry name" value="HAD-SF_hydro_IIIA"/>
</dbReference>
<keyword evidence="4" id="KW-0234">DNA repair</keyword>
<evidence type="ECO:0000256" key="1">
    <source>
        <dbReference type="ARBA" id="ARBA00004123"/>
    </source>
</evidence>
<evidence type="ECO:0000256" key="2">
    <source>
        <dbReference type="ARBA" id="ARBA00022763"/>
    </source>
</evidence>
<dbReference type="SUPFAM" id="SSF52540">
    <property type="entry name" value="P-loop containing nucleoside triphosphate hydrolases"/>
    <property type="match status" value="1"/>
</dbReference>
<proteinExistence type="predicted"/>
<organism evidence="7 8">
    <name type="scientific">Stomoxys calcitrans</name>
    <name type="common">Stable fly</name>
    <name type="synonym">Conops calcitrans</name>
    <dbReference type="NCBI Taxonomy" id="35570"/>
    <lineage>
        <taxon>Eukaryota</taxon>
        <taxon>Metazoa</taxon>
        <taxon>Ecdysozoa</taxon>
        <taxon>Arthropoda</taxon>
        <taxon>Hexapoda</taxon>
        <taxon>Insecta</taxon>
        <taxon>Pterygota</taxon>
        <taxon>Neoptera</taxon>
        <taxon>Endopterygota</taxon>
        <taxon>Diptera</taxon>
        <taxon>Brachycera</taxon>
        <taxon>Muscomorpha</taxon>
        <taxon>Muscoidea</taxon>
        <taxon>Muscidae</taxon>
        <taxon>Stomoxys</taxon>
    </lineage>
</organism>
<dbReference type="InterPro" id="IPR036412">
    <property type="entry name" value="HAD-like_sf"/>
</dbReference>
<dbReference type="InterPro" id="IPR013954">
    <property type="entry name" value="PNK3P"/>
</dbReference>
<comment type="subcellular location">
    <subcellularLocation>
        <location evidence="1">Nucleus</location>
    </subcellularLocation>
</comment>
<evidence type="ECO:0000313" key="8">
    <source>
        <dbReference type="Proteomes" id="UP000095300"/>
    </source>
</evidence>
<dbReference type="Gene3D" id="2.60.200.20">
    <property type="match status" value="1"/>
</dbReference>
<dbReference type="NCBIfam" id="TIGR01662">
    <property type="entry name" value="HAD-SF-IIIA"/>
    <property type="match status" value="1"/>
</dbReference>
<dbReference type="Gene3D" id="3.40.50.1000">
    <property type="entry name" value="HAD superfamily/HAD-like"/>
    <property type="match status" value="1"/>
</dbReference>
<gene>
    <name evidence="7" type="primary">106085581</name>
</gene>
<dbReference type="SUPFAM" id="SSF56784">
    <property type="entry name" value="HAD-like"/>
    <property type="match status" value="1"/>
</dbReference>
<dbReference type="GO" id="GO:0046404">
    <property type="term" value="F:ATP-dependent polydeoxyribonucleotide 5'-hydroxyl-kinase activity"/>
    <property type="evidence" value="ECO:0007669"/>
    <property type="project" value="InterPro"/>
</dbReference>
<dbReference type="GO" id="GO:0046403">
    <property type="term" value="F:polynucleotide 3'-phosphatase activity"/>
    <property type="evidence" value="ECO:0007669"/>
    <property type="project" value="InterPro"/>
</dbReference>
<dbReference type="Pfam" id="PF17913">
    <property type="entry name" value="FHA_2"/>
    <property type="match status" value="1"/>
</dbReference>
<reference evidence="7" key="1">
    <citation type="submission" date="2020-05" db="UniProtKB">
        <authorList>
            <consortium name="EnsemblMetazoa"/>
        </authorList>
    </citation>
    <scope>IDENTIFICATION</scope>
    <source>
        <strain evidence="7">USDA</strain>
    </source>
</reference>
<dbReference type="GO" id="GO:0006281">
    <property type="term" value="P:DNA repair"/>
    <property type="evidence" value="ECO:0007669"/>
    <property type="project" value="UniProtKB-KW"/>
</dbReference>
<dbReference type="InterPro" id="IPR006551">
    <property type="entry name" value="Polynucleotide_phosphatase"/>
</dbReference>
<name>A0A1I8PZS2_STOCA</name>
<dbReference type="Gene3D" id="3.40.50.300">
    <property type="entry name" value="P-loop containing nucleotide triphosphate hydrolases"/>
    <property type="match status" value="1"/>
</dbReference>
<protein>
    <recommendedName>
        <fullName evidence="6">PNK FHA domain-containing protein</fullName>
    </recommendedName>
</protein>
<dbReference type="Pfam" id="PF13671">
    <property type="entry name" value="AAA_33"/>
    <property type="match status" value="1"/>
</dbReference>
<dbReference type="EnsemblMetazoa" id="SCAU012540-RA">
    <property type="protein sequence ID" value="SCAU012540-PA"/>
    <property type="gene ID" value="SCAU012540"/>
</dbReference>
<dbReference type="NCBIfam" id="TIGR01663">
    <property type="entry name" value="PNK-3'Pase"/>
    <property type="match status" value="1"/>
</dbReference>
<evidence type="ECO:0000256" key="4">
    <source>
        <dbReference type="ARBA" id="ARBA00023204"/>
    </source>
</evidence>
<evidence type="ECO:0000256" key="5">
    <source>
        <dbReference type="ARBA" id="ARBA00023242"/>
    </source>
</evidence>
<dbReference type="VEuPathDB" id="VectorBase:SCAU012540"/>
<dbReference type="GO" id="GO:0003690">
    <property type="term" value="F:double-stranded DNA binding"/>
    <property type="evidence" value="ECO:0007669"/>
    <property type="project" value="TreeGrafter"/>
</dbReference>
<dbReference type="STRING" id="35570.A0A1I8PZS2"/>
<dbReference type="InterPro" id="IPR023214">
    <property type="entry name" value="HAD_sf"/>
</dbReference>
<dbReference type="NCBIfam" id="TIGR01664">
    <property type="entry name" value="DNA-3'-Pase"/>
    <property type="match status" value="1"/>
</dbReference>
<dbReference type="FunFam" id="3.40.50.300:FF:000737">
    <property type="entry name" value="Bifunctional polynucleotide phosphatase/kinase"/>
    <property type="match status" value="1"/>
</dbReference>
<dbReference type="KEGG" id="scac:106085581"/>
<feature type="domain" description="PNK FHA" evidence="6">
    <location>
        <begin position="5"/>
        <end position="71"/>
    </location>
</feature>
<dbReference type="InterPro" id="IPR041388">
    <property type="entry name" value="FHA_2"/>
</dbReference>
<dbReference type="InterPro" id="IPR008984">
    <property type="entry name" value="SMAD_FHA_dom_sf"/>
</dbReference>
<dbReference type="GO" id="GO:0005634">
    <property type="term" value="C:nucleus"/>
    <property type="evidence" value="ECO:0007669"/>
    <property type="project" value="UniProtKB-SubCell"/>
</dbReference>
<dbReference type="FunFam" id="3.40.50.1000:FF:000078">
    <property type="entry name" value="Bifunctional polynucleotide phosphatase/kinase"/>
    <property type="match status" value="1"/>
</dbReference>